<sequence>EHWRVAPVTKITSHDGSDYCALRRFMWRVSHIHKFIPRVAQEVGRVARARNIYKEKSFSDPGLAG</sequence>
<evidence type="ECO:0000313" key="1">
    <source>
        <dbReference type="EMBL" id="MCI52245.1"/>
    </source>
</evidence>
<organism evidence="1 2">
    <name type="scientific">Trifolium medium</name>
    <dbReference type="NCBI Taxonomy" id="97028"/>
    <lineage>
        <taxon>Eukaryota</taxon>
        <taxon>Viridiplantae</taxon>
        <taxon>Streptophyta</taxon>
        <taxon>Embryophyta</taxon>
        <taxon>Tracheophyta</taxon>
        <taxon>Spermatophyta</taxon>
        <taxon>Magnoliopsida</taxon>
        <taxon>eudicotyledons</taxon>
        <taxon>Gunneridae</taxon>
        <taxon>Pentapetalae</taxon>
        <taxon>rosids</taxon>
        <taxon>fabids</taxon>
        <taxon>Fabales</taxon>
        <taxon>Fabaceae</taxon>
        <taxon>Papilionoideae</taxon>
        <taxon>50 kb inversion clade</taxon>
        <taxon>NPAAA clade</taxon>
        <taxon>Hologalegina</taxon>
        <taxon>IRL clade</taxon>
        <taxon>Trifolieae</taxon>
        <taxon>Trifolium</taxon>
    </lineage>
</organism>
<evidence type="ECO:0000313" key="2">
    <source>
        <dbReference type="Proteomes" id="UP000265520"/>
    </source>
</evidence>
<dbReference type="Proteomes" id="UP000265520">
    <property type="component" value="Unassembled WGS sequence"/>
</dbReference>
<feature type="non-terminal residue" evidence="1">
    <location>
        <position position="1"/>
    </location>
</feature>
<reference evidence="1 2" key="1">
    <citation type="journal article" date="2018" name="Front. Plant Sci.">
        <title>Red Clover (Trifolium pratense) and Zigzag Clover (T. medium) - A Picture of Genomic Similarities and Differences.</title>
        <authorList>
            <person name="Dluhosova J."/>
            <person name="Istvanek J."/>
            <person name="Nedelnik J."/>
            <person name="Repkova J."/>
        </authorList>
    </citation>
    <scope>NUCLEOTIDE SEQUENCE [LARGE SCALE GENOMIC DNA]</scope>
    <source>
        <strain evidence="2">cv. 10/8</strain>
        <tissue evidence="1">Leaf</tissue>
    </source>
</reference>
<proteinExistence type="predicted"/>
<dbReference type="EMBL" id="LXQA010444392">
    <property type="protein sequence ID" value="MCI52245.1"/>
    <property type="molecule type" value="Genomic_DNA"/>
</dbReference>
<dbReference type="AlphaFoldDB" id="A0A392SW10"/>
<name>A0A392SW10_9FABA</name>
<accession>A0A392SW10</accession>
<protein>
    <submittedName>
        <fullName evidence="1">Uncharacterized protein</fullName>
    </submittedName>
</protein>
<comment type="caution">
    <text evidence="1">The sequence shown here is derived from an EMBL/GenBank/DDBJ whole genome shotgun (WGS) entry which is preliminary data.</text>
</comment>
<keyword evidence="2" id="KW-1185">Reference proteome</keyword>